<keyword evidence="2" id="KW-1003">Cell membrane</keyword>
<feature type="transmembrane region" description="Helical" evidence="8">
    <location>
        <begin position="177"/>
        <end position="194"/>
    </location>
</feature>
<dbReference type="PANTHER" id="PTHR33908:SF11">
    <property type="entry name" value="MEMBRANE PROTEIN"/>
    <property type="match status" value="1"/>
</dbReference>
<evidence type="ECO:0000256" key="7">
    <source>
        <dbReference type="ARBA" id="ARBA00023136"/>
    </source>
</evidence>
<feature type="transmembrane region" description="Helical" evidence="8">
    <location>
        <begin position="100"/>
        <end position="118"/>
    </location>
</feature>
<evidence type="ECO:0000313" key="10">
    <source>
        <dbReference type="EMBL" id="SVC84732.1"/>
    </source>
</evidence>
<sequence>MVNHIFGLRMLRLNLQLTMIVLITALVSLSMFVFMPDSFKDKPCGDCEGGYIIVAKNLIDGKGLVDRNGVISTTRPPGNTLVVAGLLYVQRWLEVPQQKVFWMFNSLMIAFSAILILMISRLIWEKQDAVCIPFVWITYPFVLWFINQPYPEIPYFVASFFTVYMFLRSYRQSSRKYWVYGLIVGLLSAVGMMIKPVGMGIPIIVVFVVMILHRGRSWQERIKFSTAIVSGVLVLVIPWSAFVYTNSGKVIFLTDSIVLRNSLINGVTFATRGEEYREKLTPHPRVLR</sequence>
<evidence type="ECO:0000259" key="9">
    <source>
        <dbReference type="Pfam" id="PF13231"/>
    </source>
</evidence>
<accession>A0A382QJ52</accession>
<keyword evidence="6 8" id="KW-1133">Transmembrane helix</keyword>
<protein>
    <recommendedName>
        <fullName evidence="9">Glycosyltransferase RgtA/B/C/D-like domain-containing protein</fullName>
    </recommendedName>
</protein>
<evidence type="ECO:0000256" key="3">
    <source>
        <dbReference type="ARBA" id="ARBA00022676"/>
    </source>
</evidence>
<dbReference type="GO" id="GO:0005886">
    <property type="term" value="C:plasma membrane"/>
    <property type="evidence" value="ECO:0007669"/>
    <property type="project" value="UniProtKB-SubCell"/>
</dbReference>
<keyword evidence="5 8" id="KW-0812">Transmembrane</keyword>
<feature type="domain" description="Glycosyltransferase RgtA/B/C/D-like" evidence="9">
    <location>
        <begin position="103"/>
        <end position="239"/>
    </location>
</feature>
<dbReference type="PANTHER" id="PTHR33908">
    <property type="entry name" value="MANNOSYLTRANSFERASE YKCB-RELATED"/>
    <property type="match status" value="1"/>
</dbReference>
<dbReference type="GO" id="GO:0008610">
    <property type="term" value="P:lipid biosynthetic process"/>
    <property type="evidence" value="ECO:0007669"/>
    <property type="project" value="UniProtKB-ARBA"/>
</dbReference>
<gene>
    <name evidence="10" type="ORF">METZ01_LOCUS337586</name>
</gene>
<feature type="transmembrane region" description="Helical" evidence="8">
    <location>
        <begin position="200"/>
        <end position="215"/>
    </location>
</feature>
<feature type="non-terminal residue" evidence="10">
    <location>
        <position position="288"/>
    </location>
</feature>
<proteinExistence type="predicted"/>
<feature type="transmembrane region" description="Helical" evidence="8">
    <location>
        <begin position="227"/>
        <end position="245"/>
    </location>
</feature>
<dbReference type="AlphaFoldDB" id="A0A382QJ52"/>
<evidence type="ECO:0000256" key="5">
    <source>
        <dbReference type="ARBA" id="ARBA00022692"/>
    </source>
</evidence>
<keyword evidence="3" id="KW-0328">Glycosyltransferase</keyword>
<reference evidence="10" key="1">
    <citation type="submission" date="2018-05" db="EMBL/GenBank/DDBJ databases">
        <authorList>
            <person name="Lanie J.A."/>
            <person name="Ng W.-L."/>
            <person name="Kazmierczak K.M."/>
            <person name="Andrzejewski T.M."/>
            <person name="Davidsen T.M."/>
            <person name="Wayne K.J."/>
            <person name="Tettelin H."/>
            <person name="Glass J.I."/>
            <person name="Rusch D."/>
            <person name="Podicherti R."/>
            <person name="Tsui H.-C.T."/>
            <person name="Winkler M.E."/>
        </authorList>
    </citation>
    <scope>NUCLEOTIDE SEQUENCE</scope>
</reference>
<evidence type="ECO:0000256" key="8">
    <source>
        <dbReference type="SAM" id="Phobius"/>
    </source>
</evidence>
<evidence type="ECO:0000256" key="4">
    <source>
        <dbReference type="ARBA" id="ARBA00022679"/>
    </source>
</evidence>
<dbReference type="GO" id="GO:0016763">
    <property type="term" value="F:pentosyltransferase activity"/>
    <property type="evidence" value="ECO:0007669"/>
    <property type="project" value="TreeGrafter"/>
</dbReference>
<evidence type="ECO:0000256" key="1">
    <source>
        <dbReference type="ARBA" id="ARBA00004651"/>
    </source>
</evidence>
<dbReference type="InterPro" id="IPR038731">
    <property type="entry name" value="RgtA/B/C-like"/>
</dbReference>
<dbReference type="Pfam" id="PF13231">
    <property type="entry name" value="PMT_2"/>
    <property type="match status" value="1"/>
</dbReference>
<feature type="transmembrane region" description="Helical" evidence="8">
    <location>
        <begin position="130"/>
        <end position="147"/>
    </location>
</feature>
<evidence type="ECO:0000256" key="2">
    <source>
        <dbReference type="ARBA" id="ARBA00022475"/>
    </source>
</evidence>
<keyword evidence="4" id="KW-0808">Transferase</keyword>
<dbReference type="EMBL" id="UINC01114430">
    <property type="protein sequence ID" value="SVC84732.1"/>
    <property type="molecule type" value="Genomic_DNA"/>
</dbReference>
<evidence type="ECO:0000256" key="6">
    <source>
        <dbReference type="ARBA" id="ARBA00022989"/>
    </source>
</evidence>
<keyword evidence="7 8" id="KW-0472">Membrane</keyword>
<comment type="subcellular location">
    <subcellularLocation>
        <location evidence="1">Cell membrane</location>
        <topology evidence="1">Multi-pass membrane protein</topology>
    </subcellularLocation>
</comment>
<dbReference type="InterPro" id="IPR050297">
    <property type="entry name" value="LipidA_mod_glycosyltrf_83"/>
</dbReference>
<name>A0A382QJ52_9ZZZZ</name>
<feature type="transmembrane region" description="Helical" evidence="8">
    <location>
        <begin position="153"/>
        <end position="170"/>
    </location>
</feature>
<feature type="transmembrane region" description="Helical" evidence="8">
    <location>
        <begin position="12"/>
        <end position="35"/>
    </location>
</feature>
<organism evidence="10">
    <name type="scientific">marine metagenome</name>
    <dbReference type="NCBI Taxonomy" id="408172"/>
    <lineage>
        <taxon>unclassified sequences</taxon>
        <taxon>metagenomes</taxon>
        <taxon>ecological metagenomes</taxon>
    </lineage>
</organism>